<dbReference type="GO" id="GO:0022857">
    <property type="term" value="F:transmembrane transporter activity"/>
    <property type="evidence" value="ECO:0007669"/>
    <property type="project" value="TreeGrafter"/>
</dbReference>
<dbReference type="AlphaFoldDB" id="A0A1I1DQX6"/>
<feature type="transmembrane region" description="Helical" evidence="6">
    <location>
        <begin position="349"/>
        <end position="371"/>
    </location>
</feature>
<organism evidence="9 10">
    <name type="scientific">Zunongwangia mangrovi</name>
    <dbReference type="NCBI Taxonomy" id="1334022"/>
    <lineage>
        <taxon>Bacteria</taxon>
        <taxon>Pseudomonadati</taxon>
        <taxon>Bacteroidota</taxon>
        <taxon>Flavobacteriia</taxon>
        <taxon>Flavobacteriales</taxon>
        <taxon>Flavobacteriaceae</taxon>
        <taxon>Zunongwangia</taxon>
    </lineage>
</organism>
<evidence type="ECO:0000256" key="2">
    <source>
        <dbReference type="ARBA" id="ARBA00022475"/>
    </source>
</evidence>
<dbReference type="STRING" id="1334022.SAMN04487907_101445"/>
<dbReference type="InterPro" id="IPR050250">
    <property type="entry name" value="Macrolide_Exporter_MacB"/>
</dbReference>
<feature type="transmembrane region" description="Helical" evidence="6">
    <location>
        <begin position="733"/>
        <end position="752"/>
    </location>
</feature>
<dbReference type="PANTHER" id="PTHR30572:SF18">
    <property type="entry name" value="ABC-TYPE MACROLIDE FAMILY EXPORT SYSTEM PERMEASE COMPONENT 2"/>
    <property type="match status" value="1"/>
</dbReference>
<evidence type="ECO:0000256" key="1">
    <source>
        <dbReference type="ARBA" id="ARBA00004651"/>
    </source>
</evidence>
<dbReference type="EMBL" id="FOKV01000001">
    <property type="protein sequence ID" value="SFB75438.1"/>
    <property type="molecule type" value="Genomic_DNA"/>
</dbReference>
<feature type="transmembrane region" description="Helical" evidence="6">
    <location>
        <begin position="20"/>
        <end position="42"/>
    </location>
</feature>
<evidence type="ECO:0000259" key="8">
    <source>
        <dbReference type="Pfam" id="PF12704"/>
    </source>
</evidence>
<feature type="transmembrane region" description="Helical" evidence="6">
    <location>
        <begin position="391"/>
        <end position="415"/>
    </location>
</feature>
<feature type="domain" description="ABC3 transporter permease C-terminal" evidence="7">
    <location>
        <begin position="300"/>
        <end position="415"/>
    </location>
</feature>
<dbReference type="RefSeq" id="WP_092539754.1">
    <property type="nucleotide sequence ID" value="NZ_FOKV01000001.1"/>
</dbReference>
<evidence type="ECO:0000256" key="4">
    <source>
        <dbReference type="ARBA" id="ARBA00022989"/>
    </source>
</evidence>
<dbReference type="Pfam" id="PF02687">
    <property type="entry name" value="FtsX"/>
    <property type="match status" value="2"/>
</dbReference>
<keyword evidence="10" id="KW-1185">Reference proteome</keyword>
<feature type="transmembrane region" description="Helical" evidence="6">
    <location>
        <begin position="681"/>
        <end position="705"/>
    </location>
</feature>
<feature type="domain" description="ABC3 transporter permease C-terminal" evidence="7">
    <location>
        <begin position="684"/>
        <end position="793"/>
    </location>
</feature>
<comment type="subcellular location">
    <subcellularLocation>
        <location evidence="1">Cell membrane</location>
        <topology evidence="1">Multi-pass membrane protein</topology>
    </subcellularLocation>
</comment>
<keyword evidence="5 6" id="KW-0472">Membrane</keyword>
<dbReference type="PANTHER" id="PTHR30572">
    <property type="entry name" value="MEMBRANE COMPONENT OF TRANSPORTER-RELATED"/>
    <property type="match status" value="1"/>
</dbReference>
<evidence type="ECO:0000256" key="6">
    <source>
        <dbReference type="SAM" id="Phobius"/>
    </source>
</evidence>
<evidence type="ECO:0000256" key="5">
    <source>
        <dbReference type="ARBA" id="ARBA00023136"/>
    </source>
</evidence>
<evidence type="ECO:0000259" key="7">
    <source>
        <dbReference type="Pfam" id="PF02687"/>
    </source>
</evidence>
<evidence type="ECO:0000313" key="9">
    <source>
        <dbReference type="EMBL" id="SFB75438.1"/>
    </source>
</evidence>
<dbReference type="Pfam" id="PF12704">
    <property type="entry name" value="MacB_PCD"/>
    <property type="match status" value="2"/>
</dbReference>
<feature type="transmembrane region" description="Helical" evidence="6">
    <location>
        <begin position="294"/>
        <end position="316"/>
    </location>
</feature>
<name>A0A1I1DQX6_9FLAO</name>
<keyword evidence="4 6" id="KW-1133">Transmembrane helix</keyword>
<keyword evidence="2" id="KW-1003">Cell membrane</keyword>
<proteinExistence type="predicted"/>
<feature type="domain" description="MacB-like periplasmic core" evidence="8">
    <location>
        <begin position="499"/>
        <end position="608"/>
    </location>
</feature>
<accession>A0A1I1DQX6</accession>
<evidence type="ECO:0000256" key="3">
    <source>
        <dbReference type="ARBA" id="ARBA00022692"/>
    </source>
</evidence>
<keyword evidence="3 6" id="KW-0812">Transmembrane</keyword>
<reference evidence="10" key="1">
    <citation type="submission" date="2016-10" db="EMBL/GenBank/DDBJ databases">
        <authorList>
            <person name="Varghese N."/>
            <person name="Submissions S."/>
        </authorList>
    </citation>
    <scope>NUCLEOTIDE SEQUENCE [LARGE SCALE GENOMIC DNA]</scope>
    <source>
        <strain evidence="10">DSM 24499</strain>
    </source>
</reference>
<dbReference type="InterPro" id="IPR003838">
    <property type="entry name" value="ABC3_permease_C"/>
</dbReference>
<feature type="transmembrane region" description="Helical" evidence="6">
    <location>
        <begin position="436"/>
        <end position="457"/>
    </location>
</feature>
<feature type="transmembrane region" description="Helical" evidence="6">
    <location>
        <begin position="767"/>
        <end position="787"/>
    </location>
</feature>
<dbReference type="Proteomes" id="UP000199438">
    <property type="component" value="Unassembled WGS sequence"/>
</dbReference>
<gene>
    <name evidence="9" type="ORF">SAMN04487907_101445</name>
</gene>
<dbReference type="GO" id="GO:0005886">
    <property type="term" value="C:plasma membrane"/>
    <property type="evidence" value="ECO:0007669"/>
    <property type="project" value="UniProtKB-SubCell"/>
</dbReference>
<dbReference type="InterPro" id="IPR025857">
    <property type="entry name" value="MacB_PCD"/>
</dbReference>
<feature type="domain" description="MacB-like periplasmic core" evidence="8">
    <location>
        <begin position="21"/>
        <end position="237"/>
    </location>
</feature>
<sequence length="804" mass="90645">MFKNHIKIAWRNLLKNKSSFFLNCGGLAIGMASCILIAIYVWDELSYDRFYDNAGNIARVVLRGNVNGEELKEAVVAAPIAKTFKEDLPQVKDATRLSKVYNPVIRYNNTSFENIKAAYVDPNFFDVFNLKFLKGDKKSPFENPNSVVLTSSEAKKYFGNENPIGKRITIPDLEVDLEVTAILQDMPHNTHLQMDVFIPMHHNERANSNLWVTSGFATYLLLEPETQLSAVENQIPALMKKYMGEQVQQAIGISYEEFQKNNNIGLFLQPLTAIHLHSDFAPNTEISASGDIKYVYIFSAIAIFMLLIACINFMNLATATATKRSREVGIRKVLGSAKKQLVTQFLTESFITTLFAIILAVGLITLVLPYFNSLAGKELKLLNLVSLKSVLLLLSFVVLVSLFSGAYPAFVLSSFKPLLAIKNKISASGKRNNLRSSMVVFQFVISASLILATIVVYKQMQFIQHKKLGYDKEQVIVLRDAYRMGSTKVQSYKKELLKNPNIASVSQSAYVPAGETDDHLRGIFKNNEYLRKFFFYDVDEDYIATLGLELIEGRNFSSELKNEANKAIINEEAAKILDLGDHPIGKTFKRAADPENEEFTVIGVIKNFHFKSLHHEIDPLVLAYNPYGGLILKTKNANIASVLNFAEKKWSNFNENEDFSYSFLDEAFSQTYSKEQQMGTILSIFTLLTIFVACLGLFGLITFATEQRFKEIGIRKVLGANVSEIVGMLAKDFIKLIFIAFLIAFPIGYYFMHQWLQDFAYRIDLSIWQFLMAAIITLAIALITISFKSIKAALRNPVKSLRTE</sequence>
<evidence type="ECO:0000313" key="10">
    <source>
        <dbReference type="Proteomes" id="UP000199438"/>
    </source>
</evidence>
<dbReference type="PROSITE" id="PS51257">
    <property type="entry name" value="PROKAR_LIPOPROTEIN"/>
    <property type="match status" value="1"/>
</dbReference>
<protein>
    <submittedName>
        <fullName evidence="9">Putative ABC transport system permease protein</fullName>
    </submittedName>
</protein>
<dbReference type="OrthoDB" id="8740261at2"/>